<gene>
    <name evidence="2" type="ORF">CKO28_26995</name>
</gene>
<feature type="region of interest" description="Disordered" evidence="1">
    <location>
        <begin position="68"/>
        <end position="90"/>
    </location>
</feature>
<dbReference type="Pfam" id="PF07592">
    <property type="entry name" value="DDE_Tnp_ISAZ013"/>
    <property type="match status" value="1"/>
</dbReference>
<dbReference type="Proteomes" id="UP001296873">
    <property type="component" value="Unassembled WGS sequence"/>
</dbReference>
<evidence type="ECO:0000313" key="3">
    <source>
        <dbReference type="Proteomes" id="UP001296873"/>
    </source>
</evidence>
<sequence>MGKFEDLRARYLEMEPYLDERTRRLFVANEAMAYGRGGRIAAARATGMARSTIGRGINDLKNGAEVPDVLGSGGRVRRPGGGSKSAEEHQPGLLAALERLVDGSIRGDPEAPLRWVSRSQRNIAAALAEKEFKASQPLVGQLLKKLGYSCQANQKMREGANHPDRDAQFHNINATVTAATERGEPAVSVDTKKKELVGDFKNAGRELRPKGDPEPVRVHDFQIPDLGKVAPYGVYDVAANEGWVNLGTDADTAMFAVESIRRWWQRLGQERYPEAEHLVITADCGGSNGPRVRLWKYELQQFADETGLAITVTHLPPGTSKWNKIEHKLFAQISQNWRGKPLISHEAIVQLINATTTRTGLEVSCTIDANTYPKGIKVSDRTMK</sequence>
<dbReference type="EMBL" id="NRRL01000267">
    <property type="protein sequence ID" value="MBK1671640.1"/>
    <property type="molecule type" value="Genomic_DNA"/>
</dbReference>
<accession>A0ABS1DM60</accession>
<reference evidence="2 3" key="1">
    <citation type="journal article" date="2020" name="Microorganisms">
        <title>Osmotic Adaptation and Compatible Solute Biosynthesis of Phototrophic Bacteria as Revealed from Genome Analyses.</title>
        <authorList>
            <person name="Imhoff J.F."/>
            <person name="Rahn T."/>
            <person name="Kunzel S."/>
            <person name="Keller A."/>
            <person name="Neulinger S.C."/>
        </authorList>
    </citation>
    <scope>NUCLEOTIDE SEQUENCE [LARGE SCALE GENOMIC DNA]</scope>
    <source>
        <strain evidence="2 3">DSM 9895</strain>
    </source>
</reference>
<dbReference type="InterPro" id="IPR011518">
    <property type="entry name" value="Transposase_36"/>
</dbReference>
<evidence type="ECO:0000313" key="2">
    <source>
        <dbReference type="EMBL" id="MBK1671640.1"/>
    </source>
</evidence>
<comment type="caution">
    <text evidence="2">The sequence shown here is derived from an EMBL/GenBank/DDBJ whole genome shotgun (WGS) entry which is preliminary data.</text>
</comment>
<protein>
    <submittedName>
        <fullName evidence="2">ISAzo13 family transposase</fullName>
    </submittedName>
</protein>
<proteinExistence type="predicted"/>
<dbReference type="NCBIfam" id="NF033519">
    <property type="entry name" value="transpos_ISAzo13"/>
    <property type="match status" value="1"/>
</dbReference>
<feature type="compositionally biased region" description="Gly residues" evidence="1">
    <location>
        <begin position="71"/>
        <end position="83"/>
    </location>
</feature>
<feature type="non-terminal residue" evidence="2">
    <location>
        <position position="384"/>
    </location>
</feature>
<evidence type="ECO:0000256" key="1">
    <source>
        <dbReference type="SAM" id="MobiDB-lite"/>
    </source>
</evidence>
<keyword evidence="3" id="KW-1185">Reference proteome</keyword>
<organism evidence="2 3">
    <name type="scientific">Rhodovibrio sodomensis</name>
    <dbReference type="NCBI Taxonomy" id="1088"/>
    <lineage>
        <taxon>Bacteria</taxon>
        <taxon>Pseudomonadati</taxon>
        <taxon>Pseudomonadota</taxon>
        <taxon>Alphaproteobacteria</taxon>
        <taxon>Rhodospirillales</taxon>
        <taxon>Rhodovibrionaceae</taxon>
        <taxon>Rhodovibrio</taxon>
    </lineage>
</organism>
<dbReference type="RefSeq" id="WP_200344749.1">
    <property type="nucleotide sequence ID" value="NZ_NRRL01000267.1"/>
</dbReference>
<name>A0ABS1DM60_9PROT</name>